<dbReference type="PANTHER" id="PTHR43441:SF12">
    <property type="entry name" value="RIBOSOMAL N-ACETYLTRANSFERASE YDAF-RELATED"/>
    <property type="match status" value="1"/>
</dbReference>
<dbReference type="GO" id="GO:0005737">
    <property type="term" value="C:cytoplasm"/>
    <property type="evidence" value="ECO:0007669"/>
    <property type="project" value="TreeGrafter"/>
</dbReference>
<keyword evidence="2" id="KW-0808">Transferase</keyword>
<evidence type="ECO:0000313" key="3">
    <source>
        <dbReference type="Proteomes" id="UP000571017"/>
    </source>
</evidence>
<dbReference type="EMBL" id="JACEFG010000003">
    <property type="protein sequence ID" value="MBA2176059.1"/>
    <property type="molecule type" value="Genomic_DNA"/>
</dbReference>
<dbReference type="PANTHER" id="PTHR43441">
    <property type="entry name" value="RIBOSOMAL-PROTEIN-SERINE ACETYLTRANSFERASE"/>
    <property type="match status" value="1"/>
</dbReference>
<sequence>MFTYIINEDTELRLLEPRHAEALFELTDSSRTSLRKWLPWIDYTKTVENSRGFIEGTLKQFSNNDGFQAGIWYKGELAGVVGLHKIDWSNKSTSIGYWLGDDFVGKGLMTKACQAVIGYCIHDLQLKRIEIRVATGNEKSLAIPPRLGFKKEGCLEKSELLYGEYVDHYVFGLINET</sequence>
<dbReference type="Proteomes" id="UP000571017">
    <property type="component" value="Unassembled WGS sequence"/>
</dbReference>
<evidence type="ECO:0000313" key="2">
    <source>
        <dbReference type="EMBL" id="MBA2176059.1"/>
    </source>
</evidence>
<dbReference type="InterPro" id="IPR051908">
    <property type="entry name" value="Ribosomal_N-acetyltransferase"/>
</dbReference>
<proteinExistence type="predicted"/>
<dbReference type="InterPro" id="IPR000182">
    <property type="entry name" value="GNAT_dom"/>
</dbReference>
<dbReference type="Gene3D" id="3.40.630.30">
    <property type="match status" value="1"/>
</dbReference>
<protein>
    <submittedName>
        <fullName evidence="2">GNAT family N-acetyltransferase</fullName>
    </submittedName>
</protein>
<gene>
    <name evidence="2" type="ORF">H0266_14275</name>
</gene>
<organism evidence="2 3">
    <name type="scientific">Halobacillus locisalis</name>
    <dbReference type="NCBI Taxonomy" id="220753"/>
    <lineage>
        <taxon>Bacteria</taxon>
        <taxon>Bacillati</taxon>
        <taxon>Bacillota</taxon>
        <taxon>Bacilli</taxon>
        <taxon>Bacillales</taxon>
        <taxon>Bacillaceae</taxon>
        <taxon>Halobacillus</taxon>
    </lineage>
</organism>
<keyword evidence="3" id="KW-1185">Reference proteome</keyword>
<name>A0A838CW52_9BACI</name>
<dbReference type="AlphaFoldDB" id="A0A838CW52"/>
<reference evidence="2 3" key="1">
    <citation type="journal article" date="2004" name="Extremophiles">
        <title>Halobacillus locisalis sp. nov., a halophilic bacterium isolated from a marine solar saltern of the Yellow Sea in Korea.</title>
        <authorList>
            <person name="Yoon J.H."/>
            <person name="Kang K.H."/>
            <person name="Oh T.K."/>
            <person name="Park Y.H."/>
        </authorList>
    </citation>
    <scope>NUCLEOTIDE SEQUENCE [LARGE SCALE GENOMIC DNA]</scope>
    <source>
        <strain evidence="2 3">KCTC 3788</strain>
    </source>
</reference>
<comment type="caution">
    <text evidence="2">The sequence shown here is derived from an EMBL/GenBank/DDBJ whole genome shotgun (WGS) entry which is preliminary data.</text>
</comment>
<feature type="domain" description="N-acetyltransferase" evidence="1">
    <location>
        <begin position="10"/>
        <end position="167"/>
    </location>
</feature>
<dbReference type="RefSeq" id="WP_181473101.1">
    <property type="nucleotide sequence ID" value="NZ_JACEFG010000003.1"/>
</dbReference>
<evidence type="ECO:0000259" key="1">
    <source>
        <dbReference type="PROSITE" id="PS51186"/>
    </source>
</evidence>
<dbReference type="Pfam" id="PF13302">
    <property type="entry name" value="Acetyltransf_3"/>
    <property type="match status" value="1"/>
</dbReference>
<dbReference type="PROSITE" id="PS51186">
    <property type="entry name" value="GNAT"/>
    <property type="match status" value="1"/>
</dbReference>
<accession>A0A838CW52</accession>
<dbReference type="SUPFAM" id="SSF55729">
    <property type="entry name" value="Acyl-CoA N-acyltransferases (Nat)"/>
    <property type="match status" value="1"/>
</dbReference>
<dbReference type="GO" id="GO:0008999">
    <property type="term" value="F:protein-N-terminal-alanine acetyltransferase activity"/>
    <property type="evidence" value="ECO:0007669"/>
    <property type="project" value="TreeGrafter"/>
</dbReference>
<dbReference type="GO" id="GO:1990189">
    <property type="term" value="F:protein N-terminal-serine acetyltransferase activity"/>
    <property type="evidence" value="ECO:0007669"/>
    <property type="project" value="TreeGrafter"/>
</dbReference>
<dbReference type="InterPro" id="IPR016181">
    <property type="entry name" value="Acyl_CoA_acyltransferase"/>
</dbReference>